<gene>
    <name evidence="3" type="ORF">EOD42_17030</name>
</gene>
<dbReference type="PANTHER" id="PTHR22916:SF3">
    <property type="entry name" value="UDP-GLCNAC:BETAGAL BETA-1,3-N-ACETYLGLUCOSAMINYLTRANSFERASE-LIKE PROTEIN 1"/>
    <property type="match status" value="1"/>
</dbReference>
<dbReference type="OrthoDB" id="174925at2"/>
<evidence type="ECO:0000313" key="3">
    <source>
        <dbReference type="EMBL" id="RVT95287.1"/>
    </source>
</evidence>
<dbReference type="Pfam" id="PF13692">
    <property type="entry name" value="Glyco_trans_1_4"/>
    <property type="match status" value="1"/>
</dbReference>
<dbReference type="Proteomes" id="UP000282957">
    <property type="component" value="Unassembled WGS sequence"/>
</dbReference>
<evidence type="ECO:0000313" key="4">
    <source>
        <dbReference type="Proteomes" id="UP000282957"/>
    </source>
</evidence>
<dbReference type="RefSeq" id="WP_127788775.1">
    <property type="nucleotide sequence ID" value="NZ_SACL01000006.1"/>
</dbReference>
<dbReference type="CDD" id="cd03801">
    <property type="entry name" value="GT4_PimA-like"/>
    <property type="match status" value="1"/>
</dbReference>
<dbReference type="Gene3D" id="3.40.50.2000">
    <property type="entry name" value="Glycogen Phosphorylase B"/>
    <property type="match status" value="2"/>
</dbReference>
<dbReference type="Pfam" id="PF00535">
    <property type="entry name" value="Glycos_transf_2"/>
    <property type="match status" value="1"/>
</dbReference>
<dbReference type="PANTHER" id="PTHR22916">
    <property type="entry name" value="GLYCOSYLTRANSFERASE"/>
    <property type="match status" value="1"/>
</dbReference>
<protein>
    <submittedName>
        <fullName evidence="3">Glycosyltransferase</fullName>
    </submittedName>
</protein>
<evidence type="ECO:0000259" key="1">
    <source>
        <dbReference type="Pfam" id="PF00535"/>
    </source>
</evidence>
<keyword evidence="3" id="KW-0808">Transferase</keyword>
<reference evidence="3 4" key="1">
    <citation type="submission" date="2019-01" db="EMBL/GenBank/DDBJ databases">
        <authorList>
            <person name="Chen W.-M."/>
        </authorList>
    </citation>
    <scope>NUCLEOTIDE SEQUENCE [LARGE SCALE GENOMIC DNA]</scope>
    <source>
        <strain evidence="3 4">CCP-6</strain>
    </source>
</reference>
<dbReference type="SUPFAM" id="SSF53448">
    <property type="entry name" value="Nucleotide-diphospho-sugar transferases"/>
    <property type="match status" value="1"/>
</dbReference>
<accession>A0A437MCC2</accession>
<feature type="domain" description="Glycosyltransferase 2-like" evidence="1">
    <location>
        <begin position="401"/>
        <end position="547"/>
    </location>
</feature>
<feature type="domain" description="Glycosyltransferase subfamily 4-like N-terminal" evidence="2">
    <location>
        <begin position="20"/>
        <end position="191"/>
    </location>
</feature>
<dbReference type="InterPro" id="IPR029044">
    <property type="entry name" value="Nucleotide-diphossugar_trans"/>
</dbReference>
<organism evidence="3 4">
    <name type="scientific">Rhodovarius crocodyli</name>
    <dbReference type="NCBI Taxonomy" id="1979269"/>
    <lineage>
        <taxon>Bacteria</taxon>
        <taxon>Pseudomonadati</taxon>
        <taxon>Pseudomonadota</taxon>
        <taxon>Alphaproteobacteria</taxon>
        <taxon>Acetobacterales</taxon>
        <taxon>Roseomonadaceae</taxon>
        <taxon>Rhodovarius</taxon>
    </lineage>
</organism>
<name>A0A437MCC2_9PROT</name>
<comment type="caution">
    <text evidence="3">The sequence shown here is derived from an EMBL/GenBank/DDBJ whole genome shotgun (WGS) entry which is preliminary data.</text>
</comment>
<dbReference type="InterPro" id="IPR001173">
    <property type="entry name" value="Glyco_trans_2-like"/>
</dbReference>
<proteinExistence type="predicted"/>
<sequence>MNVQKVCLCTFDFPGPIGNGGIGTAFRALAEELVSAGHQVTVLYPSAYTENLPVSHWIDHWRARGVEMVSLFVEGPAKLHAYAAYQWLKTRQFDVIHYHDWKGPGYWLTVAKRCGLAFQNTTLVCQAHGQSFWHLEHSGQFMSDPAELEIDWTEQRSVEGADVLYSPSAYFIDYMRERGWQLPERRFVTPNLLPNSFIAGQEADGGRVPVQELVFFGRLETRKGLEIFCAAVTRLIARGVKPRRIAFLGKIGEVAGGNALAHITEASAGWGVPWMVRNNLDTDGAKQFLSQPGRLAVIASLVENSPYTVLECLAAGQAFIASDVGGVRELVHVDDQPATVYALNAASMADAMQRALTEGAVRARPAIGLAENRARWAEWHAGLTPRPVAAPAVTAATPLVSICMATHNRPVQLAQALRSIEAQSYPRIEVVLVDDASPLPEAQAYLRSLEADFAARGWKLLRNETNRYTGRTRNRAVSAATGDFVLLMDDDNAAFPHEVETLVRAAQASGADIVTCQPQPFSGGGEPPKDVARFPLGWMPIGPNLSLGMMENCLGDLNMLLRRSVWNTLGGFSEDRTGNEDWEFLMRAGLAGYHLECLPEILFAYRVWNTSNSRRQTRKNLYDGFQRVDRHALETVPPALRMAVRFGLEAHFAAAERRGEGYWSLHVNPDPGLREIAHSSLLGIDGLVAAANHVTERGDRETGLMLLRQALAIAPSAPRVALELIGREEESVPLPLDSHWVEAVISGLAEDELPRAGLALGRLITRGERGSAELMAEAIMRRFPGSEQGRFLLAMARS</sequence>
<dbReference type="SUPFAM" id="SSF53756">
    <property type="entry name" value="UDP-Glycosyltransferase/glycogen phosphorylase"/>
    <property type="match status" value="1"/>
</dbReference>
<dbReference type="InterPro" id="IPR028098">
    <property type="entry name" value="Glyco_trans_4-like_N"/>
</dbReference>
<dbReference type="GO" id="GO:0016758">
    <property type="term" value="F:hexosyltransferase activity"/>
    <property type="evidence" value="ECO:0007669"/>
    <property type="project" value="UniProtKB-ARBA"/>
</dbReference>
<keyword evidence="4" id="KW-1185">Reference proteome</keyword>
<dbReference type="Gene3D" id="3.90.550.10">
    <property type="entry name" value="Spore Coat Polysaccharide Biosynthesis Protein SpsA, Chain A"/>
    <property type="match status" value="1"/>
</dbReference>
<evidence type="ECO:0000259" key="2">
    <source>
        <dbReference type="Pfam" id="PF13579"/>
    </source>
</evidence>
<dbReference type="AlphaFoldDB" id="A0A437MCC2"/>
<dbReference type="CDD" id="cd00761">
    <property type="entry name" value="Glyco_tranf_GTA_type"/>
    <property type="match status" value="1"/>
</dbReference>
<dbReference type="EMBL" id="SACL01000006">
    <property type="protein sequence ID" value="RVT95287.1"/>
    <property type="molecule type" value="Genomic_DNA"/>
</dbReference>
<dbReference type="Pfam" id="PF13579">
    <property type="entry name" value="Glyco_trans_4_4"/>
    <property type="match status" value="1"/>
</dbReference>